<sequence length="144" mass="16559">MIKIISRNNISEFPTVVPALQRAFFKTELGVFWDFDSLFNLVINQEAFVFYQPETGYAGVFQFTYCPKGRILNFFWSGKDPESDVPVDYIEIDAFLVEVAKDQDCFVIQCDGRRGWKSVLTPLGYTEDSVNFIKEVTKDELPSV</sequence>
<dbReference type="Proteomes" id="UP000240328">
    <property type="component" value="Segment"/>
</dbReference>
<keyword evidence="2" id="KW-1185">Reference proteome</keyword>
<proteinExistence type="predicted"/>
<gene>
    <name evidence="1" type="ORF">NV1_p50</name>
</gene>
<evidence type="ECO:0000313" key="2">
    <source>
        <dbReference type="Proteomes" id="UP000240328"/>
    </source>
</evidence>
<name>A0A2L0HPP4_9CAUD</name>
<dbReference type="OrthoDB" id="11203at10239"/>
<reference evidence="1 2" key="1">
    <citation type="submission" date="2018-01" db="EMBL/GenBank/DDBJ databases">
        <title>Genome of Pseudomonas phage NV1, a LUZ24-like virus of Pseudomonas tolaasii.</title>
        <authorList>
            <person name="Storey N.H."/>
        </authorList>
    </citation>
    <scope>NUCLEOTIDE SEQUENCE [LARGE SCALE GENOMIC DNA]</scope>
</reference>
<evidence type="ECO:0000313" key="1">
    <source>
        <dbReference type="EMBL" id="AUX83679.1"/>
    </source>
</evidence>
<organism evidence="1 2">
    <name type="scientific">Pseudomonas phage NV1</name>
    <dbReference type="NCBI Taxonomy" id="2079543"/>
    <lineage>
        <taxon>Viruses</taxon>
        <taxon>Duplodnaviria</taxon>
        <taxon>Heunggongvirae</taxon>
        <taxon>Uroviricota</taxon>
        <taxon>Caudoviricetes</taxon>
        <taxon>Vicosavirus</taxon>
        <taxon>Vicosavirus NV1</taxon>
    </lineage>
</organism>
<protein>
    <submittedName>
        <fullName evidence="1">Uncharacterized protein</fullName>
    </submittedName>
</protein>
<dbReference type="EMBL" id="MG845684">
    <property type="protein sequence ID" value="AUX83679.1"/>
    <property type="molecule type" value="Genomic_DNA"/>
</dbReference>
<accession>A0A2L0HPP4</accession>